<gene>
    <name evidence="1" type="ORF">NU887_16850</name>
</gene>
<dbReference type="RefSeq" id="WP_258424555.1">
    <property type="nucleotide sequence ID" value="NZ_JANSUY010000018.1"/>
</dbReference>
<reference evidence="1" key="1">
    <citation type="submission" date="2022-08" db="EMBL/GenBank/DDBJ databases">
        <authorList>
            <person name="Zhang D."/>
        </authorList>
    </citation>
    <scope>NUCLEOTIDE SEQUENCE</scope>
    <source>
        <strain evidence="1">XJ19-11</strain>
    </source>
</reference>
<dbReference type="Proteomes" id="UP001142175">
    <property type="component" value="Unassembled WGS sequence"/>
</dbReference>
<protein>
    <submittedName>
        <fullName evidence="1">Uncharacterized protein</fullName>
    </submittedName>
</protein>
<accession>A0A9X2PAZ3</accession>
<proteinExistence type="predicted"/>
<comment type="caution">
    <text evidence="1">The sequence shown here is derived from an EMBL/GenBank/DDBJ whole genome shotgun (WGS) entry which is preliminary data.</text>
</comment>
<evidence type="ECO:0000313" key="1">
    <source>
        <dbReference type="EMBL" id="MCR9016707.1"/>
    </source>
</evidence>
<keyword evidence="2" id="KW-1185">Reference proteome</keyword>
<dbReference type="EMBL" id="JANSUY010000018">
    <property type="protein sequence ID" value="MCR9016707.1"/>
    <property type="molecule type" value="Genomic_DNA"/>
</dbReference>
<dbReference type="AlphaFoldDB" id="A0A9X2PAZ3"/>
<sequence>MKKLYSIESLLIANFLNSTIQIYQNLAIISKRGVFVFSQVEIKNLTEEFNTVFFKIIKPVNKANISLKSPD</sequence>
<organism evidence="1 2">
    <name type="scientific">Aquiflexum gelatinilyticum</name>
    <dbReference type="NCBI Taxonomy" id="2961943"/>
    <lineage>
        <taxon>Bacteria</taxon>
        <taxon>Pseudomonadati</taxon>
        <taxon>Bacteroidota</taxon>
        <taxon>Cytophagia</taxon>
        <taxon>Cytophagales</taxon>
        <taxon>Cyclobacteriaceae</taxon>
        <taxon>Aquiflexum</taxon>
    </lineage>
</organism>
<evidence type="ECO:0000313" key="2">
    <source>
        <dbReference type="Proteomes" id="UP001142175"/>
    </source>
</evidence>
<name>A0A9X2PAZ3_9BACT</name>